<dbReference type="EMBL" id="SCWC02000002">
    <property type="protein sequence ID" value="KAA1040049.1"/>
    <property type="molecule type" value="Genomic_DNA"/>
</dbReference>
<comment type="caution">
    <text evidence="12">The sequence shown here is derived from an EMBL/GenBank/DDBJ whole genome shotgun (WGS) entry which is preliminary data.</text>
</comment>
<dbReference type="NCBIfam" id="TIGR00482">
    <property type="entry name" value="nicotinate (nicotinamide) nucleotide adenylyltransferase"/>
    <property type="match status" value="1"/>
</dbReference>
<evidence type="ECO:0000256" key="4">
    <source>
        <dbReference type="ARBA" id="ARBA00022679"/>
    </source>
</evidence>
<evidence type="ECO:0000256" key="5">
    <source>
        <dbReference type="ARBA" id="ARBA00022695"/>
    </source>
</evidence>
<reference evidence="12 13" key="1">
    <citation type="submission" date="2019-09" db="EMBL/GenBank/DDBJ databases">
        <authorList>
            <person name="Mazhar S."/>
            <person name="Altermann E."/>
            <person name="Hill C."/>
            <person name="Mcauliffe O."/>
        </authorList>
    </citation>
    <scope>NUCLEOTIDE SEQUENCE [LARGE SCALE GENOMIC DNA]</scope>
    <source>
        <strain evidence="12 13">ATCC 51831</strain>
    </source>
</reference>
<dbReference type="InterPro" id="IPR005248">
    <property type="entry name" value="NadD/NMNAT"/>
</dbReference>
<dbReference type="PANTHER" id="PTHR39321:SF3">
    <property type="entry name" value="PHOSPHOPANTETHEINE ADENYLYLTRANSFERASE"/>
    <property type="match status" value="1"/>
</dbReference>
<keyword evidence="3 10" id="KW-0662">Pyridine nucleotide biosynthesis</keyword>
<dbReference type="CDD" id="cd02165">
    <property type="entry name" value="NMNAT"/>
    <property type="match status" value="1"/>
</dbReference>
<keyword evidence="5 10" id="KW-0548">Nucleotidyltransferase</keyword>
<dbReference type="RefSeq" id="WP_149458516.1">
    <property type="nucleotide sequence ID" value="NZ_SCWC02000002.1"/>
</dbReference>
<dbReference type="InterPro" id="IPR004821">
    <property type="entry name" value="Cyt_trans-like"/>
</dbReference>
<comment type="pathway">
    <text evidence="2 10">Cofactor biosynthesis; NAD(+) biosynthesis; deamido-NAD(+) from nicotinate D-ribonucleotide: step 1/1.</text>
</comment>
<dbReference type="EC" id="2.7.7.18" evidence="10"/>
<dbReference type="PANTHER" id="PTHR39321">
    <property type="entry name" value="NICOTINATE-NUCLEOTIDE ADENYLYLTRANSFERASE-RELATED"/>
    <property type="match status" value="1"/>
</dbReference>
<evidence type="ECO:0000259" key="11">
    <source>
        <dbReference type="Pfam" id="PF01467"/>
    </source>
</evidence>
<comment type="similarity">
    <text evidence="10">Belongs to the NadD family.</text>
</comment>
<evidence type="ECO:0000256" key="2">
    <source>
        <dbReference type="ARBA" id="ARBA00005019"/>
    </source>
</evidence>
<evidence type="ECO:0000313" key="13">
    <source>
        <dbReference type="Proteomes" id="UP000295735"/>
    </source>
</evidence>
<dbReference type="SUPFAM" id="SSF52374">
    <property type="entry name" value="Nucleotidylyl transferase"/>
    <property type="match status" value="1"/>
</dbReference>
<dbReference type="InterPro" id="IPR014729">
    <property type="entry name" value="Rossmann-like_a/b/a_fold"/>
</dbReference>
<evidence type="ECO:0000256" key="3">
    <source>
        <dbReference type="ARBA" id="ARBA00022642"/>
    </source>
</evidence>
<keyword evidence="4 10" id="KW-0808">Transferase</keyword>
<comment type="catalytic activity">
    <reaction evidence="9 10">
        <text>nicotinate beta-D-ribonucleotide + ATP + H(+) = deamido-NAD(+) + diphosphate</text>
        <dbReference type="Rhea" id="RHEA:22860"/>
        <dbReference type="ChEBI" id="CHEBI:15378"/>
        <dbReference type="ChEBI" id="CHEBI:30616"/>
        <dbReference type="ChEBI" id="CHEBI:33019"/>
        <dbReference type="ChEBI" id="CHEBI:57502"/>
        <dbReference type="ChEBI" id="CHEBI:58437"/>
        <dbReference type="EC" id="2.7.7.18"/>
    </reaction>
</comment>
<evidence type="ECO:0000256" key="10">
    <source>
        <dbReference type="HAMAP-Rule" id="MF_00244"/>
    </source>
</evidence>
<comment type="function">
    <text evidence="1 10">Catalyzes the reversible adenylation of nicotinate mononucleotide (NaMN) to nicotinic acid adenine dinucleotide (NaAD).</text>
</comment>
<protein>
    <recommendedName>
        <fullName evidence="10">Probable nicotinate-nucleotide adenylyltransferase</fullName>
        <ecNumber evidence="10">2.7.7.18</ecNumber>
    </recommendedName>
    <alternativeName>
        <fullName evidence="10">Deamido-NAD(+) diphosphorylase</fullName>
    </alternativeName>
    <alternativeName>
        <fullName evidence="10">Deamido-NAD(+) pyrophosphorylase</fullName>
    </alternativeName>
    <alternativeName>
        <fullName evidence="10">Nicotinate mononucleotide adenylyltransferase</fullName>
        <shortName evidence="10">NaMN adenylyltransferase</shortName>
    </alternativeName>
</protein>
<evidence type="ECO:0000256" key="7">
    <source>
        <dbReference type="ARBA" id="ARBA00022840"/>
    </source>
</evidence>
<organism evidence="12 13">
    <name type="scientific">Macrococcus equipercicus</name>
    <dbReference type="NCBI Taxonomy" id="69967"/>
    <lineage>
        <taxon>Bacteria</taxon>
        <taxon>Bacillati</taxon>
        <taxon>Bacillota</taxon>
        <taxon>Bacilli</taxon>
        <taxon>Bacillales</taxon>
        <taxon>Staphylococcaceae</taxon>
        <taxon>Macrococcus</taxon>
    </lineage>
</organism>
<dbReference type="GO" id="GO:0016779">
    <property type="term" value="F:nucleotidyltransferase activity"/>
    <property type="evidence" value="ECO:0007669"/>
    <property type="project" value="UniProtKB-KW"/>
</dbReference>
<dbReference type="NCBIfam" id="TIGR00125">
    <property type="entry name" value="cyt_tran_rel"/>
    <property type="match status" value="1"/>
</dbReference>
<dbReference type="NCBIfam" id="NF000840">
    <property type="entry name" value="PRK00071.1-3"/>
    <property type="match status" value="1"/>
</dbReference>
<evidence type="ECO:0000256" key="8">
    <source>
        <dbReference type="ARBA" id="ARBA00023027"/>
    </source>
</evidence>
<keyword evidence="13" id="KW-1185">Reference proteome</keyword>
<evidence type="ECO:0000256" key="9">
    <source>
        <dbReference type="ARBA" id="ARBA00048721"/>
    </source>
</evidence>
<dbReference type="Pfam" id="PF01467">
    <property type="entry name" value="CTP_transf_like"/>
    <property type="match status" value="1"/>
</dbReference>
<keyword evidence="7 10" id="KW-0067">ATP-binding</keyword>
<keyword evidence="6 10" id="KW-0547">Nucleotide-binding</keyword>
<accession>A0ABQ6R9P9</accession>
<keyword evidence="8 10" id="KW-0520">NAD</keyword>
<proteinExistence type="inferred from homology"/>
<gene>
    <name evidence="10 12" type="primary">nadD</name>
    <name evidence="12" type="ORF">ERX35_003420</name>
</gene>
<sequence length="189" mass="22178">MIILYGGSFDPIHIGHMIVAHEVYQSFRPDRFILMPARQNPLKVKRTVATNQERLDMLKLAAAVLEFGEVSDMEINRTGDSYTYDTVLELSRYDEDIAVIIGTDQYVQLNRWHRIDELKKLCRFIVVNRETEENQVTAPDMSFHIPRIDISATEIRRRLTEGATVKFWLHPEIEAFVRKEQIYEKEKSH</sequence>
<evidence type="ECO:0000313" key="12">
    <source>
        <dbReference type="EMBL" id="KAA1040049.1"/>
    </source>
</evidence>
<feature type="domain" description="Cytidyltransferase-like" evidence="11">
    <location>
        <begin position="4"/>
        <end position="158"/>
    </location>
</feature>
<name>A0ABQ6R9P9_9STAP</name>
<dbReference type="Proteomes" id="UP000295735">
    <property type="component" value="Unassembled WGS sequence"/>
</dbReference>
<evidence type="ECO:0000256" key="6">
    <source>
        <dbReference type="ARBA" id="ARBA00022741"/>
    </source>
</evidence>
<dbReference type="Gene3D" id="3.40.50.620">
    <property type="entry name" value="HUPs"/>
    <property type="match status" value="1"/>
</dbReference>
<evidence type="ECO:0000256" key="1">
    <source>
        <dbReference type="ARBA" id="ARBA00002324"/>
    </source>
</evidence>
<dbReference type="HAMAP" id="MF_00244">
    <property type="entry name" value="NaMN_adenylyltr"/>
    <property type="match status" value="1"/>
</dbReference>